<dbReference type="AlphaFoldDB" id="A0A931BFY6"/>
<keyword evidence="5" id="KW-0133">Cell shape</keyword>
<evidence type="ECO:0000256" key="5">
    <source>
        <dbReference type="ARBA" id="ARBA00022960"/>
    </source>
</evidence>
<dbReference type="PANTHER" id="PTHR42749:SF1">
    <property type="entry name" value="CELL SHAPE-DETERMINING PROTEIN MREB"/>
    <property type="match status" value="1"/>
</dbReference>
<gene>
    <name evidence="7" type="ORF">I2501_32520</name>
</gene>
<dbReference type="Proteomes" id="UP000657385">
    <property type="component" value="Unassembled WGS sequence"/>
</dbReference>
<keyword evidence="3" id="KW-0547">Nucleotide-binding</keyword>
<evidence type="ECO:0000256" key="6">
    <source>
        <dbReference type="ARBA" id="ARBA00023458"/>
    </source>
</evidence>
<comment type="similarity">
    <text evidence="6">Belongs to the FtsA/MreB family.</text>
</comment>
<keyword evidence="8" id="KW-1185">Reference proteome</keyword>
<dbReference type="GO" id="GO:0005524">
    <property type="term" value="F:ATP binding"/>
    <property type="evidence" value="ECO:0007669"/>
    <property type="project" value="UniProtKB-KW"/>
</dbReference>
<reference evidence="7" key="1">
    <citation type="submission" date="2020-11" db="EMBL/GenBank/DDBJ databases">
        <title>Isolation and identification of active actinomycetes.</title>
        <authorList>
            <person name="Yu B."/>
        </authorList>
    </citation>
    <scope>NUCLEOTIDE SEQUENCE</scope>
    <source>
        <strain evidence="7">NEAU-YB345</strain>
    </source>
</reference>
<dbReference type="SUPFAM" id="SSF53067">
    <property type="entry name" value="Actin-like ATPase domain"/>
    <property type="match status" value="2"/>
</dbReference>
<dbReference type="InterPro" id="IPR004753">
    <property type="entry name" value="MreB"/>
</dbReference>
<dbReference type="GO" id="GO:0000902">
    <property type="term" value="P:cell morphogenesis"/>
    <property type="evidence" value="ECO:0007669"/>
    <property type="project" value="InterPro"/>
</dbReference>
<evidence type="ECO:0000313" key="7">
    <source>
        <dbReference type="EMBL" id="MBF9072750.1"/>
    </source>
</evidence>
<evidence type="ECO:0000256" key="4">
    <source>
        <dbReference type="ARBA" id="ARBA00022840"/>
    </source>
</evidence>
<accession>A0A931BFY6</accession>
<dbReference type="GO" id="GO:0008360">
    <property type="term" value="P:regulation of cell shape"/>
    <property type="evidence" value="ECO:0007669"/>
    <property type="project" value="UniProtKB-KW"/>
</dbReference>
<evidence type="ECO:0000256" key="2">
    <source>
        <dbReference type="ARBA" id="ARBA00022490"/>
    </source>
</evidence>
<name>A0A931BFY6_9ACTN</name>
<dbReference type="PRINTS" id="PR01652">
    <property type="entry name" value="SHAPEPROTEIN"/>
</dbReference>
<protein>
    <submittedName>
        <fullName evidence="7">Rod shape-determining protein</fullName>
    </submittedName>
</protein>
<organism evidence="7 8">
    <name type="scientific">Streptacidiphilus fuscans</name>
    <dbReference type="NCBI Taxonomy" id="2789292"/>
    <lineage>
        <taxon>Bacteria</taxon>
        <taxon>Bacillati</taxon>
        <taxon>Actinomycetota</taxon>
        <taxon>Actinomycetes</taxon>
        <taxon>Kitasatosporales</taxon>
        <taxon>Streptomycetaceae</taxon>
        <taxon>Streptacidiphilus</taxon>
    </lineage>
</organism>
<dbReference type="EMBL" id="JADPRT010000018">
    <property type="protein sequence ID" value="MBF9072750.1"/>
    <property type="molecule type" value="Genomic_DNA"/>
</dbReference>
<sequence length="342" mass="35973">MAAIDLGTSRIRAWHPKRGALLDEPSLVALDEFQGRACAVGTTAKNMIGRTPEGVTVRRAVEAGRVTDFEAARMLVRHALDHARSSRWARRPVVVTSAPVDCSTMQVRALEQALVQVGAARAVVVPSPVAAALSGVLPFADGAEGMLVDVGAGTCELAVFARGRMVDAATLPLGGDLLDQAVTGWVRREHQVALGPVAAEQVRIAADCADGASSAELLTRGRHVGDGTNQAVHVHPDEVHEVCRPLLTDVADAVRTVLSRCPDELLARITEDGLVLTGGLANGRWLRDCLQTALGVPVRVADAPDTRTAAGLGLLARDPDRAHAFAPSSWQRPAPATERAQG</sequence>
<dbReference type="InterPro" id="IPR056546">
    <property type="entry name" value="MreB_MamK-like"/>
</dbReference>
<dbReference type="GO" id="GO:0005737">
    <property type="term" value="C:cytoplasm"/>
    <property type="evidence" value="ECO:0007669"/>
    <property type="project" value="UniProtKB-SubCell"/>
</dbReference>
<comment type="caution">
    <text evidence="7">The sequence shown here is derived from an EMBL/GenBank/DDBJ whole genome shotgun (WGS) entry which is preliminary data.</text>
</comment>
<proteinExistence type="inferred from homology"/>
<evidence type="ECO:0000256" key="1">
    <source>
        <dbReference type="ARBA" id="ARBA00004496"/>
    </source>
</evidence>
<comment type="subcellular location">
    <subcellularLocation>
        <location evidence="1">Cytoplasm</location>
    </subcellularLocation>
</comment>
<keyword evidence="2" id="KW-0963">Cytoplasm</keyword>
<dbReference type="Gene3D" id="3.30.420.40">
    <property type="match status" value="2"/>
</dbReference>
<dbReference type="InterPro" id="IPR043129">
    <property type="entry name" value="ATPase_NBD"/>
</dbReference>
<dbReference type="RefSeq" id="WP_196197906.1">
    <property type="nucleotide sequence ID" value="NZ_JADPRT010000018.1"/>
</dbReference>
<keyword evidence="4" id="KW-0067">ATP-binding</keyword>
<evidence type="ECO:0000256" key="3">
    <source>
        <dbReference type="ARBA" id="ARBA00022741"/>
    </source>
</evidence>
<evidence type="ECO:0000313" key="8">
    <source>
        <dbReference type="Proteomes" id="UP000657385"/>
    </source>
</evidence>
<dbReference type="PANTHER" id="PTHR42749">
    <property type="entry name" value="CELL SHAPE-DETERMINING PROTEIN MREB"/>
    <property type="match status" value="1"/>
</dbReference>
<dbReference type="Pfam" id="PF06723">
    <property type="entry name" value="MreB_Mbl"/>
    <property type="match status" value="1"/>
</dbReference>